<evidence type="ECO:0000313" key="3">
    <source>
        <dbReference type="Proteomes" id="UP000234585"/>
    </source>
</evidence>
<dbReference type="Proteomes" id="UP000234585">
    <property type="component" value="Unassembled WGS sequence"/>
</dbReference>
<keyword evidence="3" id="KW-1185">Reference proteome</keyword>
<gene>
    <name evidence="2" type="ORF">BDW47DRAFT_125149</name>
</gene>
<dbReference type="PANTHER" id="PTHR42345:SF2">
    <property type="entry name" value="HELICASE-LIKE PROTEIN"/>
    <property type="match status" value="1"/>
</dbReference>
<feature type="compositionally biased region" description="Basic residues" evidence="1">
    <location>
        <begin position="1"/>
        <end position="10"/>
    </location>
</feature>
<name>A0A2I2FDD0_ASPCN</name>
<accession>A0A2I2FDD0</accession>
<dbReference type="PANTHER" id="PTHR42345">
    <property type="entry name" value="TPR_REGION DOMAIN-CONTAINING PROTEIN"/>
    <property type="match status" value="1"/>
</dbReference>
<dbReference type="GeneID" id="36523505"/>
<dbReference type="AlphaFoldDB" id="A0A2I2FDD0"/>
<protein>
    <submittedName>
        <fullName evidence="2">Uncharacterized protein</fullName>
    </submittedName>
</protein>
<sequence length="1031" mass="114806">MPLFFGRRHSISGGTQPEQDGIVKERARRRTSLPDFHSVRRGSGLFQGLLRRPSKISASAPPSPPPEKDELPLKRSNSAPKIPAVTVPPGVVPSPPPSPREGIVQPQVEREPKRRAGEYHRVTSIDTVLGRDDIEHIFSGAPYFLLEKGKYRQFYPIVIFPLDDHDSSIQNLWDRQLLPHATYTLCTLHAHLPVPEGWVNEGETSVQLTRWSKVKAPKRATFDVGLFEVPNMLTMNGIEPGTVGFSHFLEIPVGDAATFTPQTRSGQQNGWLRLTNLSAVEAYELMEHHGEPYAQCKDGTNHDRKQLLGNGPSAWKRIGVRDIELQALVNRLQFLKELRNDILHKEGNAAGTILDVESAGQLYTGLFTKFLFPPSRFMTVGVDEPRGLKAQIKAITTVLATPGAWFDFCYVDWRLHAGQLLWESAPHVDGDFFDSSQSDRPWVFPSLERKWFLIQMLLSAELLLRLDASVRVGFLRRSGGLTISARDVQNFDQLRTKKVDWDLVAARRFMDSFDFSYGVIEAGEFPRKQQLQQQQQQPGVRSTQQKAAAKRRHLAFLESLRHRPSTPTPPATHQDNTESAWKCNLIPGRVDQQLVGLYVFAEMVGWPQMDDLKKRLRFSLGEGELSQQTLDAFCRPVHNAPPEHIASTLKPSDMYTRTRSYRPLLLHTPGNESPGSSAIGGWVSRTWLSGFVLPGDMISHVLLGTVLENTPDAMAKLGPLANLHGGFAYNGRSWWSKECVVGRVLAPLPGTKHCLAWMGCAILPLNTNTGDRLDDTWLEVDTLEPPAMQGTARIKAGQRLSIDSSPFGMGGLTSGTFSLPQDPPLEQAARVQIDFDDLSFTDLPSPLQSASEHRASSKRATMSFSLETESEDTHQFSEPHIVQFPLKYNVRYITSHECRTPAGFISYQGEQGQQQPHLRHHRRLPGHPLHRSFSYRTVGLDGLPGPHAPGTSFAQSIGLSHEEVVVVDARGSREKETFARAWCAAVGYHAIVGRVGRTCVACCVREARALCVKVVLRVGEAGSRNPSIVGY</sequence>
<organism evidence="2 3">
    <name type="scientific">Aspergillus candidus</name>
    <dbReference type="NCBI Taxonomy" id="41067"/>
    <lineage>
        <taxon>Eukaryota</taxon>
        <taxon>Fungi</taxon>
        <taxon>Dikarya</taxon>
        <taxon>Ascomycota</taxon>
        <taxon>Pezizomycotina</taxon>
        <taxon>Eurotiomycetes</taxon>
        <taxon>Eurotiomycetidae</taxon>
        <taxon>Eurotiales</taxon>
        <taxon>Aspergillaceae</taxon>
        <taxon>Aspergillus</taxon>
        <taxon>Aspergillus subgen. Circumdati</taxon>
    </lineage>
</organism>
<reference evidence="2 3" key="1">
    <citation type="submission" date="2017-12" db="EMBL/GenBank/DDBJ databases">
        <authorList>
            <consortium name="DOE Joint Genome Institute"/>
            <person name="Haridas S."/>
            <person name="Kjaerbolling I."/>
            <person name="Vesth T.C."/>
            <person name="Frisvad J.C."/>
            <person name="Nybo J.L."/>
            <person name="Theobald S."/>
            <person name="Kuo A."/>
            <person name="Bowyer P."/>
            <person name="Matsuda Y."/>
            <person name="Mondo S."/>
            <person name="Lyhne E.K."/>
            <person name="Kogle M.E."/>
            <person name="Clum A."/>
            <person name="Lipzen A."/>
            <person name="Salamov A."/>
            <person name="Ngan C.Y."/>
            <person name="Daum C."/>
            <person name="Chiniquy J."/>
            <person name="Barry K."/>
            <person name="LaButti K."/>
            <person name="Simmons B.A."/>
            <person name="Magnuson J.K."/>
            <person name="Mortensen U.H."/>
            <person name="Larsen T.O."/>
            <person name="Grigoriev I.V."/>
            <person name="Baker S.E."/>
            <person name="Andersen M.R."/>
            <person name="Nordberg H.P."/>
            <person name="Cantor M.N."/>
            <person name="Hua S.X."/>
        </authorList>
    </citation>
    <scope>NUCLEOTIDE SEQUENCE [LARGE SCALE GENOMIC DNA]</scope>
    <source>
        <strain evidence="2 3">CBS 102.13</strain>
    </source>
</reference>
<feature type="compositionally biased region" description="Pro residues" evidence="1">
    <location>
        <begin position="90"/>
        <end position="99"/>
    </location>
</feature>
<dbReference type="OrthoDB" id="20872at2759"/>
<evidence type="ECO:0000256" key="1">
    <source>
        <dbReference type="SAM" id="MobiDB-lite"/>
    </source>
</evidence>
<evidence type="ECO:0000313" key="2">
    <source>
        <dbReference type="EMBL" id="PLB38609.1"/>
    </source>
</evidence>
<dbReference type="EMBL" id="KZ559134">
    <property type="protein sequence ID" value="PLB38609.1"/>
    <property type="molecule type" value="Genomic_DNA"/>
</dbReference>
<feature type="region of interest" description="Disordered" evidence="1">
    <location>
        <begin position="1"/>
        <end position="105"/>
    </location>
</feature>
<proteinExistence type="predicted"/>
<dbReference type="STRING" id="41067.A0A2I2FDD0"/>
<feature type="region of interest" description="Disordered" evidence="1">
    <location>
        <begin position="558"/>
        <end position="577"/>
    </location>
</feature>
<dbReference type="RefSeq" id="XP_024672621.1">
    <property type="nucleotide sequence ID" value="XM_024816345.1"/>
</dbReference>